<dbReference type="CDD" id="cd08836">
    <property type="entry name" value="ArfGap_AGAP"/>
    <property type="match status" value="1"/>
</dbReference>
<evidence type="ECO:0000313" key="12">
    <source>
        <dbReference type="EMBL" id="KAJ7417722.1"/>
    </source>
</evidence>
<dbReference type="InterPro" id="IPR036770">
    <property type="entry name" value="Ankyrin_rpt-contain_sf"/>
</dbReference>
<dbReference type="SUPFAM" id="SSF50729">
    <property type="entry name" value="PH domain-like"/>
    <property type="match status" value="1"/>
</dbReference>
<dbReference type="PROSITE" id="PS50088">
    <property type="entry name" value="ANK_REPEAT"/>
    <property type="match status" value="1"/>
</dbReference>
<dbReference type="SMART" id="SM00248">
    <property type="entry name" value="ANK"/>
    <property type="match status" value="2"/>
</dbReference>
<evidence type="ECO:0000256" key="9">
    <source>
        <dbReference type="SAM" id="MobiDB-lite"/>
    </source>
</evidence>
<evidence type="ECO:0000256" key="5">
    <source>
        <dbReference type="ARBA" id="ARBA00022833"/>
    </source>
</evidence>
<protein>
    <submittedName>
        <fullName evidence="12">Arf-GAP with GTPase, ANK repeat and PH domain-containing protein 1</fullName>
    </submittedName>
</protein>
<organism evidence="12 13">
    <name type="scientific">Willisornis vidua</name>
    <name type="common">Xingu scale-backed antbird</name>
    <dbReference type="NCBI Taxonomy" id="1566151"/>
    <lineage>
        <taxon>Eukaryota</taxon>
        <taxon>Metazoa</taxon>
        <taxon>Chordata</taxon>
        <taxon>Craniata</taxon>
        <taxon>Vertebrata</taxon>
        <taxon>Euteleostomi</taxon>
        <taxon>Archelosauria</taxon>
        <taxon>Archosauria</taxon>
        <taxon>Dinosauria</taxon>
        <taxon>Saurischia</taxon>
        <taxon>Theropoda</taxon>
        <taxon>Coelurosauria</taxon>
        <taxon>Aves</taxon>
        <taxon>Neognathae</taxon>
        <taxon>Neoaves</taxon>
        <taxon>Telluraves</taxon>
        <taxon>Australaves</taxon>
        <taxon>Passeriformes</taxon>
        <taxon>Thamnophilidae</taxon>
        <taxon>Willisornis</taxon>
    </lineage>
</organism>
<comment type="caution">
    <text evidence="12">The sequence shown here is derived from an EMBL/GenBank/DDBJ whole genome shotgun (WGS) entry which is preliminary data.</text>
</comment>
<evidence type="ECO:0000259" key="10">
    <source>
        <dbReference type="PROSITE" id="PS50003"/>
    </source>
</evidence>
<dbReference type="InterPro" id="IPR011993">
    <property type="entry name" value="PH-like_dom_sf"/>
</dbReference>
<proteinExistence type="inferred from homology"/>
<dbReference type="InterPro" id="IPR001164">
    <property type="entry name" value="ArfGAP_dom"/>
</dbReference>
<feature type="region of interest" description="Disordered" evidence="9">
    <location>
        <begin position="1"/>
        <end position="27"/>
    </location>
</feature>
<sequence>MDQELTVESCSWQCPDPAPDGPAEPSEPGELLELGKDTLGWIRSSLWKAVPGSVQTLVLMVLLSPQSQESTWSSSLGRDTLGWIKSSLWKAVPGSAQTLVLMVLLNPQGQESSWSWARTPWDGSGPHCAESICLKRREGPDTQHIEMDSVITKRKAWKLNRVGSLRNIYSSSSTNTEEQEENFEFIIVSLTGQTWHFEATTYEERDAWVQAIESQILASLQSCESSKNKSRLTSQNEAMALQSIRNIRGNSHCVDCEAQNPDWASLNLGALICIECSGIHRNLGTHLSRVRSLDLDDWPMELLKVLSAIGNELANSVWEQGSQGHGKPSAESSSNYCDLPLVKVQAMLFFQLSSLGLNVLSQTPGRARENIKFEDQHVFTGLHICLAKSYLKREEKELWIRAKYEQKLFLAPLQCLELSLGQHLLRATAEEDLRAVILLLAHGTRDEVNETCGDSDGRTALHLACRKGNVVLVQLLIWYGVDVMARDAHGNTALAYARQACSQECIDVLLQYGCPDERFVLMATPNLARKNNNRNNGGGRMPAII</sequence>
<feature type="domain" description="Arf-GAP" evidence="11">
    <location>
        <begin position="238"/>
        <end position="417"/>
    </location>
</feature>
<dbReference type="InterPro" id="IPR038508">
    <property type="entry name" value="ArfGAP_dom_sf"/>
</dbReference>
<keyword evidence="4 8" id="KW-0863">Zinc-finger</keyword>
<dbReference type="SUPFAM" id="SSF57863">
    <property type="entry name" value="ArfGap/RecO-like zinc finger"/>
    <property type="match status" value="1"/>
</dbReference>
<evidence type="ECO:0000256" key="8">
    <source>
        <dbReference type="PROSITE-ProRule" id="PRU00288"/>
    </source>
</evidence>
<keyword evidence="3" id="KW-0479">Metal-binding</keyword>
<keyword evidence="13" id="KW-1185">Reference proteome</keyword>
<dbReference type="Gene3D" id="1.25.40.20">
    <property type="entry name" value="Ankyrin repeat-containing domain"/>
    <property type="match status" value="1"/>
</dbReference>
<dbReference type="Gene3D" id="2.30.29.30">
    <property type="entry name" value="Pleckstrin-homology domain (PH domain)/Phosphotyrosine-binding domain (PTB)"/>
    <property type="match status" value="1"/>
</dbReference>
<evidence type="ECO:0000256" key="1">
    <source>
        <dbReference type="ARBA" id="ARBA00005430"/>
    </source>
</evidence>
<keyword evidence="6 7" id="KW-0040">ANK repeat</keyword>
<dbReference type="Gene3D" id="1.10.220.150">
    <property type="entry name" value="Arf GTPase activating protein"/>
    <property type="match status" value="1"/>
</dbReference>
<gene>
    <name evidence="12" type="ORF">WISP_63086</name>
</gene>
<evidence type="ECO:0000256" key="3">
    <source>
        <dbReference type="ARBA" id="ARBA00022723"/>
    </source>
</evidence>
<dbReference type="InterPro" id="IPR051282">
    <property type="entry name" value="Arf-GAP_GTPase_ANK_PH"/>
</dbReference>
<name>A0ABQ9DCT0_9PASS</name>
<comment type="similarity">
    <text evidence="1">Belongs to the centaurin gamma-like family.</text>
</comment>
<evidence type="ECO:0000256" key="7">
    <source>
        <dbReference type="PROSITE-ProRule" id="PRU00023"/>
    </source>
</evidence>
<keyword evidence="5" id="KW-0862">Zinc</keyword>
<evidence type="ECO:0000259" key="11">
    <source>
        <dbReference type="PROSITE" id="PS50115"/>
    </source>
</evidence>
<dbReference type="Proteomes" id="UP001145742">
    <property type="component" value="Unassembled WGS sequence"/>
</dbReference>
<dbReference type="SMART" id="SM00105">
    <property type="entry name" value="ArfGap"/>
    <property type="match status" value="1"/>
</dbReference>
<accession>A0ABQ9DCT0</accession>
<dbReference type="Pfam" id="PF01412">
    <property type="entry name" value="ArfGap"/>
    <property type="match status" value="1"/>
</dbReference>
<dbReference type="SUPFAM" id="SSF48403">
    <property type="entry name" value="Ankyrin repeat"/>
    <property type="match status" value="1"/>
</dbReference>
<evidence type="ECO:0000256" key="2">
    <source>
        <dbReference type="ARBA" id="ARBA00022468"/>
    </source>
</evidence>
<dbReference type="PRINTS" id="PR00405">
    <property type="entry name" value="REVINTRACTNG"/>
</dbReference>
<dbReference type="InterPro" id="IPR002110">
    <property type="entry name" value="Ankyrin_rpt"/>
</dbReference>
<dbReference type="InterPro" id="IPR037278">
    <property type="entry name" value="ARFGAP/RecO"/>
</dbReference>
<keyword evidence="2" id="KW-0343">GTPase activation</keyword>
<dbReference type="EMBL" id="WHWB01033739">
    <property type="protein sequence ID" value="KAJ7417722.1"/>
    <property type="molecule type" value="Genomic_DNA"/>
</dbReference>
<dbReference type="Pfam" id="PF12796">
    <property type="entry name" value="Ank_2"/>
    <property type="match status" value="1"/>
</dbReference>
<dbReference type="PROSITE" id="PS50115">
    <property type="entry name" value="ARFGAP"/>
    <property type="match status" value="1"/>
</dbReference>
<reference evidence="12" key="1">
    <citation type="submission" date="2019-10" db="EMBL/GenBank/DDBJ databases">
        <authorList>
            <person name="Soares A.E.R."/>
            <person name="Aleixo A."/>
            <person name="Schneider P."/>
            <person name="Miyaki C.Y."/>
            <person name="Schneider M.P."/>
            <person name="Mello C."/>
            <person name="Vasconcelos A.T.R."/>
        </authorList>
    </citation>
    <scope>NUCLEOTIDE SEQUENCE</scope>
    <source>
        <tissue evidence="12">Muscle</tissue>
    </source>
</reference>
<evidence type="ECO:0000256" key="6">
    <source>
        <dbReference type="ARBA" id="ARBA00023043"/>
    </source>
</evidence>
<feature type="repeat" description="ANK" evidence="7">
    <location>
        <begin position="456"/>
        <end position="488"/>
    </location>
</feature>
<evidence type="ECO:0000313" key="13">
    <source>
        <dbReference type="Proteomes" id="UP001145742"/>
    </source>
</evidence>
<feature type="domain" description="PH" evidence="10">
    <location>
        <begin position="165"/>
        <end position="217"/>
    </location>
</feature>
<dbReference type="InterPro" id="IPR001849">
    <property type="entry name" value="PH_domain"/>
</dbReference>
<dbReference type="PANTHER" id="PTHR45819:SF1">
    <property type="entry name" value="ARF-GAP WITH GTPASE, ANK REPEAT AND PH DOMAIN-CONTAINING PROTEIN 1"/>
    <property type="match status" value="1"/>
</dbReference>
<dbReference type="Pfam" id="PF00169">
    <property type="entry name" value="PH"/>
    <property type="match status" value="1"/>
</dbReference>
<dbReference type="PANTHER" id="PTHR45819">
    <property type="entry name" value="CENTAURIN-GAMMA-1A"/>
    <property type="match status" value="1"/>
</dbReference>
<feature type="compositionally biased region" description="Polar residues" evidence="9">
    <location>
        <begin position="1"/>
        <end position="12"/>
    </location>
</feature>
<dbReference type="PROSITE" id="PS50297">
    <property type="entry name" value="ANK_REP_REGION"/>
    <property type="match status" value="1"/>
</dbReference>
<evidence type="ECO:0000256" key="4">
    <source>
        <dbReference type="ARBA" id="ARBA00022771"/>
    </source>
</evidence>
<dbReference type="PROSITE" id="PS50003">
    <property type="entry name" value="PH_DOMAIN"/>
    <property type="match status" value="1"/>
</dbReference>